<dbReference type="InterPro" id="IPR024731">
    <property type="entry name" value="NELL2-like_EGF"/>
</dbReference>
<dbReference type="Pfam" id="PF12947">
    <property type="entry name" value="EGF_3"/>
    <property type="match status" value="1"/>
</dbReference>
<protein>
    <recommendedName>
        <fullName evidence="4">NELL2-like EGF domain-containing protein</fullName>
    </recommendedName>
</protein>
<dbReference type="Proteomes" id="UP001174909">
    <property type="component" value="Unassembled WGS sequence"/>
</dbReference>
<name>A0AA35WKX9_GEOBA</name>
<feature type="domain" description="NELL2-like EGF" evidence="4">
    <location>
        <begin position="4"/>
        <end position="28"/>
    </location>
</feature>
<keyword evidence="3" id="KW-1133">Transmembrane helix</keyword>
<evidence type="ECO:0000256" key="2">
    <source>
        <dbReference type="ARBA" id="ARBA00023157"/>
    </source>
</evidence>
<dbReference type="Gene3D" id="2.10.25.10">
    <property type="entry name" value="Laminin"/>
    <property type="match status" value="1"/>
</dbReference>
<sequence length="93" mass="10258">MSVSDGTHECHQNADCTNVIGSYSCTCQTVKTSTLEMAECVGILMSAKTLHWCVTIWQTVQILLAHLNALAFTALQALACLIIAWVSHRSWIY</sequence>
<organism evidence="5 6">
    <name type="scientific">Geodia barretti</name>
    <name type="common">Barrett's horny sponge</name>
    <dbReference type="NCBI Taxonomy" id="519541"/>
    <lineage>
        <taxon>Eukaryota</taxon>
        <taxon>Metazoa</taxon>
        <taxon>Porifera</taxon>
        <taxon>Demospongiae</taxon>
        <taxon>Heteroscleromorpha</taxon>
        <taxon>Tetractinellida</taxon>
        <taxon>Astrophorina</taxon>
        <taxon>Geodiidae</taxon>
        <taxon>Geodia</taxon>
    </lineage>
</organism>
<evidence type="ECO:0000313" key="6">
    <source>
        <dbReference type="Proteomes" id="UP001174909"/>
    </source>
</evidence>
<keyword evidence="3" id="KW-0812">Transmembrane</keyword>
<comment type="caution">
    <text evidence="5">The sequence shown here is derived from an EMBL/GenBank/DDBJ whole genome shotgun (WGS) entry which is preliminary data.</text>
</comment>
<gene>
    <name evidence="5" type="ORF">GBAR_LOCUS12454</name>
</gene>
<dbReference type="CDD" id="cd00054">
    <property type="entry name" value="EGF_CA"/>
    <property type="match status" value="1"/>
</dbReference>
<evidence type="ECO:0000313" key="5">
    <source>
        <dbReference type="EMBL" id="CAI8020891.1"/>
    </source>
</evidence>
<dbReference type="SUPFAM" id="SSF57196">
    <property type="entry name" value="EGF/Laminin"/>
    <property type="match status" value="1"/>
</dbReference>
<keyword evidence="1" id="KW-0245">EGF-like domain</keyword>
<evidence type="ECO:0000256" key="3">
    <source>
        <dbReference type="SAM" id="Phobius"/>
    </source>
</evidence>
<keyword evidence="6" id="KW-1185">Reference proteome</keyword>
<dbReference type="AlphaFoldDB" id="A0AA35WKX9"/>
<feature type="transmembrane region" description="Helical" evidence="3">
    <location>
        <begin position="67"/>
        <end position="86"/>
    </location>
</feature>
<accession>A0AA35WKX9</accession>
<keyword evidence="3" id="KW-0472">Membrane</keyword>
<dbReference type="EMBL" id="CASHTH010001854">
    <property type="protein sequence ID" value="CAI8020891.1"/>
    <property type="molecule type" value="Genomic_DNA"/>
</dbReference>
<proteinExistence type="predicted"/>
<evidence type="ECO:0000256" key="1">
    <source>
        <dbReference type="ARBA" id="ARBA00022536"/>
    </source>
</evidence>
<keyword evidence="2" id="KW-1015">Disulfide bond</keyword>
<reference evidence="5" key="1">
    <citation type="submission" date="2023-03" db="EMBL/GenBank/DDBJ databases">
        <authorList>
            <person name="Steffen K."/>
            <person name="Cardenas P."/>
        </authorList>
    </citation>
    <scope>NUCLEOTIDE SEQUENCE</scope>
</reference>
<evidence type="ECO:0000259" key="4">
    <source>
        <dbReference type="Pfam" id="PF12947"/>
    </source>
</evidence>